<evidence type="ECO:0000313" key="2">
    <source>
        <dbReference type="Proteomes" id="UP001203297"/>
    </source>
</evidence>
<organism evidence="1 2">
    <name type="scientific">Multifurca ochricompacta</name>
    <dbReference type="NCBI Taxonomy" id="376703"/>
    <lineage>
        <taxon>Eukaryota</taxon>
        <taxon>Fungi</taxon>
        <taxon>Dikarya</taxon>
        <taxon>Basidiomycota</taxon>
        <taxon>Agaricomycotina</taxon>
        <taxon>Agaricomycetes</taxon>
        <taxon>Russulales</taxon>
        <taxon>Russulaceae</taxon>
        <taxon>Multifurca</taxon>
    </lineage>
</organism>
<comment type="caution">
    <text evidence="1">The sequence shown here is derived from an EMBL/GenBank/DDBJ whole genome shotgun (WGS) entry which is preliminary data.</text>
</comment>
<dbReference type="AlphaFoldDB" id="A0AAD4QNS8"/>
<evidence type="ECO:0000313" key="1">
    <source>
        <dbReference type="EMBL" id="KAI0301220.1"/>
    </source>
</evidence>
<proteinExistence type="predicted"/>
<dbReference type="EMBL" id="WTXG01000015">
    <property type="protein sequence ID" value="KAI0301220.1"/>
    <property type="molecule type" value="Genomic_DNA"/>
</dbReference>
<protein>
    <submittedName>
        <fullName evidence="1">Uncharacterized protein</fullName>
    </submittedName>
</protein>
<name>A0AAD4QNS8_9AGAM</name>
<gene>
    <name evidence="1" type="ORF">B0F90DRAFT_361066</name>
</gene>
<sequence>MVHIYTKNIPVLYVLHDRETDWLGTSLSQPREERVKVYTHLHFTMANILPPKLFSFRFTQGAVTSYIDAHLRSNSLPNLFARNATSALSWILLCFKEGFHDHLFLLTHISASVFGLRGRRQTRPPRTPRHCLHQTRWELHTRAYYHANAQRLRLTYASGTLSLQSLVVESVELQFSFTISKSSFH</sequence>
<dbReference type="Proteomes" id="UP001203297">
    <property type="component" value="Unassembled WGS sequence"/>
</dbReference>
<accession>A0AAD4QNS8</accession>
<reference evidence="1" key="1">
    <citation type="journal article" date="2022" name="New Phytol.">
        <title>Evolutionary transition to the ectomycorrhizal habit in the genomes of a hyperdiverse lineage of mushroom-forming fungi.</title>
        <authorList>
            <person name="Looney B."/>
            <person name="Miyauchi S."/>
            <person name="Morin E."/>
            <person name="Drula E."/>
            <person name="Courty P.E."/>
            <person name="Kohler A."/>
            <person name="Kuo A."/>
            <person name="LaButti K."/>
            <person name="Pangilinan J."/>
            <person name="Lipzen A."/>
            <person name="Riley R."/>
            <person name="Andreopoulos W."/>
            <person name="He G."/>
            <person name="Johnson J."/>
            <person name="Nolan M."/>
            <person name="Tritt A."/>
            <person name="Barry K.W."/>
            <person name="Grigoriev I.V."/>
            <person name="Nagy L.G."/>
            <person name="Hibbett D."/>
            <person name="Henrissat B."/>
            <person name="Matheny P.B."/>
            <person name="Labbe J."/>
            <person name="Martin F.M."/>
        </authorList>
    </citation>
    <scope>NUCLEOTIDE SEQUENCE</scope>
    <source>
        <strain evidence="1">BPL690</strain>
    </source>
</reference>
<keyword evidence="2" id="KW-1185">Reference proteome</keyword>